<accession>A0ABY7TAB3</accession>
<keyword evidence="3" id="KW-0804">Transcription</keyword>
<dbReference type="Gene3D" id="1.10.10.60">
    <property type="entry name" value="Homeodomain-like"/>
    <property type="match status" value="1"/>
</dbReference>
<evidence type="ECO:0000313" key="6">
    <source>
        <dbReference type="Proteomes" id="UP001216139"/>
    </source>
</evidence>
<dbReference type="Proteomes" id="UP001216139">
    <property type="component" value="Chromosome"/>
</dbReference>
<keyword evidence="1" id="KW-0805">Transcription regulation</keyword>
<protein>
    <submittedName>
        <fullName evidence="5">AraC family transcriptional regulator</fullName>
    </submittedName>
</protein>
<evidence type="ECO:0000256" key="2">
    <source>
        <dbReference type="ARBA" id="ARBA00023125"/>
    </source>
</evidence>
<evidence type="ECO:0000313" key="5">
    <source>
        <dbReference type="EMBL" id="WCT13366.1"/>
    </source>
</evidence>
<keyword evidence="2" id="KW-0238">DNA-binding</keyword>
<sequence>MKNGDARVFNTLHEQYRHMGLPTDLIDAQADFTIFNLNHIIGGLLPFKSPVHRLNFFVFNFIKRGSGHYTIDEQTFELYPGTVYFTNPGHYRSYEWQTADEVYLITLSESFLKENVHADIFEEFPFLLTETFPGRVLPQEVFLEFERLYLLIHQEYLSPSPFRKRIISNLFVVLLIKIKENFWLDYNPIYEGNRSSAIVKNFKRMLEKHYRELNEGKVERVFRVQEYAEAQSLHPNYLSNVIKAKTGKAIGTWIMEKTIAEAKSLLQNSSVSIKEIAYRLGFAESAHFSNYFKKYTDSTPLAYRKAHYMNTP</sequence>
<reference evidence="5 6" key="1">
    <citation type="submission" date="2023-02" db="EMBL/GenBank/DDBJ databases">
        <title>Genome sequence of Mucilaginibacter jinjuensis strain KACC 16571.</title>
        <authorList>
            <person name="Kim S."/>
            <person name="Heo J."/>
            <person name="Kwon S.-W."/>
        </authorList>
    </citation>
    <scope>NUCLEOTIDE SEQUENCE [LARGE SCALE GENOMIC DNA]</scope>
    <source>
        <strain evidence="5 6">KACC 16571</strain>
    </source>
</reference>
<dbReference type="InterPro" id="IPR009057">
    <property type="entry name" value="Homeodomain-like_sf"/>
</dbReference>
<evidence type="ECO:0000259" key="4">
    <source>
        <dbReference type="PROSITE" id="PS01124"/>
    </source>
</evidence>
<dbReference type="InterPro" id="IPR020449">
    <property type="entry name" value="Tscrpt_reg_AraC-type_HTH"/>
</dbReference>
<dbReference type="EMBL" id="CP117167">
    <property type="protein sequence ID" value="WCT13366.1"/>
    <property type="molecule type" value="Genomic_DNA"/>
</dbReference>
<keyword evidence="6" id="KW-1185">Reference proteome</keyword>
<dbReference type="SMART" id="SM00342">
    <property type="entry name" value="HTH_ARAC"/>
    <property type="match status" value="1"/>
</dbReference>
<dbReference type="Pfam" id="PF02311">
    <property type="entry name" value="AraC_binding"/>
    <property type="match status" value="1"/>
</dbReference>
<name>A0ABY7TAB3_9SPHI</name>
<dbReference type="SUPFAM" id="SSF46689">
    <property type="entry name" value="Homeodomain-like"/>
    <property type="match status" value="1"/>
</dbReference>
<dbReference type="RefSeq" id="WP_273631651.1">
    <property type="nucleotide sequence ID" value="NZ_CP117167.1"/>
</dbReference>
<dbReference type="PROSITE" id="PS01124">
    <property type="entry name" value="HTH_ARAC_FAMILY_2"/>
    <property type="match status" value="1"/>
</dbReference>
<evidence type="ECO:0000256" key="3">
    <source>
        <dbReference type="ARBA" id="ARBA00023163"/>
    </source>
</evidence>
<dbReference type="Pfam" id="PF12833">
    <property type="entry name" value="HTH_18"/>
    <property type="match status" value="1"/>
</dbReference>
<dbReference type="InterPro" id="IPR018060">
    <property type="entry name" value="HTH_AraC"/>
</dbReference>
<dbReference type="PANTHER" id="PTHR43280:SF32">
    <property type="entry name" value="TRANSCRIPTIONAL REGULATORY PROTEIN"/>
    <property type="match status" value="1"/>
</dbReference>
<evidence type="ECO:0000256" key="1">
    <source>
        <dbReference type="ARBA" id="ARBA00023015"/>
    </source>
</evidence>
<dbReference type="PRINTS" id="PR00032">
    <property type="entry name" value="HTHARAC"/>
</dbReference>
<proteinExistence type="predicted"/>
<organism evidence="5 6">
    <name type="scientific">Mucilaginibacter jinjuensis</name>
    <dbReference type="NCBI Taxonomy" id="1176721"/>
    <lineage>
        <taxon>Bacteria</taxon>
        <taxon>Pseudomonadati</taxon>
        <taxon>Bacteroidota</taxon>
        <taxon>Sphingobacteriia</taxon>
        <taxon>Sphingobacteriales</taxon>
        <taxon>Sphingobacteriaceae</taxon>
        <taxon>Mucilaginibacter</taxon>
    </lineage>
</organism>
<feature type="domain" description="HTH araC/xylS-type" evidence="4">
    <location>
        <begin position="200"/>
        <end position="306"/>
    </location>
</feature>
<dbReference type="InterPro" id="IPR003313">
    <property type="entry name" value="AraC-bd"/>
</dbReference>
<gene>
    <name evidence="5" type="ORF">PQO05_05390</name>
</gene>
<dbReference type="SUPFAM" id="SSF51215">
    <property type="entry name" value="Regulatory protein AraC"/>
    <property type="match status" value="1"/>
</dbReference>
<dbReference type="InterPro" id="IPR037923">
    <property type="entry name" value="HTH-like"/>
</dbReference>
<dbReference type="PANTHER" id="PTHR43280">
    <property type="entry name" value="ARAC-FAMILY TRANSCRIPTIONAL REGULATOR"/>
    <property type="match status" value="1"/>
</dbReference>